<proteinExistence type="predicted"/>
<evidence type="ECO:0000313" key="2">
    <source>
        <dbReference type="WBParaSite" id="nRc.2.0.1.t06047-RA"/>
    </source>
</evidence>
<organism evidence="1 2">
    <name type="scientific">Romanomermis culicivorax</name>
    <name type="common">Nematode worm</name>
    <dbReference type="NCBI Taxonomy" id="13658"/>
    <lineage>
        <taxon>Eukaryota</taxon>
        <taxon>Metazoa</taxon>
        <taxon>Ecdysozoa</taxon>
        <taxon>Nematoda</taxon>
        <taxon>Enoplea</taxon>
        <taxon>Dorylaimia</taxon>
        <taxon>Mermithida</taxon>
        <taxon>Mermithoidea</taxon>
        <taxon>Mermithidae</taxon>
        <taxon>Romanomermis</taxon>
    </lineage>
</organism>
<protein>
    <submittedName>
        <fullName evidence="2">Uncharacterized protein</fullName>
    </submittedName>
</protein>
<reference evidence="2" key="1">
    <citation type="submission" date="2022-11" db="UniProtKB">
        <authorList>
            <consortium name="WormBaseParasite"/>
        </authorList>
    </citation>
    <scope>IDENTIFICATION</scope>
</reference>
<name>A0A915HWV7_ROMCU</name>
<keyword evidence="1" id="KW-1185">Reference proteome</keyword>
<evidence type="ECO:0000313" key="1">
    <source>
        <dbReference type="Proteomes" id="UP000887565"/>
    </source>
</evidence>
<accession>A0A915HWV7</accession>
<dbReference type="Proteomes" id="UP000887565">
    <property type="component" value="Unplaced"/>
</dbReference>
<dbReference type="WBParaSite" id="nRc.2.0.1.t06047-RA">
    <property type="protein sequence ID" value="nRc.2.0.1.t06047-RA"/>
    <property type="gene ID" value="nRc.2.0.1.g06047"/>
</dbReference>
<sequence>MIMTTTTAMNETAPIAMKRKQEIFATKIDVVTPLTMKPRVNRHDKFTLPAFICSPPKLTDYISPLHREAEIQCRLEALQNPLPQAKFKVPLPRPRPMNVELTILKSRMATMTTTSLPTMASRLVPHANNGHDHFDCHYHQHCHHGAALDYSNPSCLGVIPPVGTDLQVDLQLPRETII</sequence>
<dbReference type="AlphaFoldDB" id="A0A915HWV7"/>